<dbReference type="SUPFAM" id="SSF57756">
    <property type="entry name" value="Retrovirus zinc finger-like domains"/>
    <property type="match status" value="1"/>
</dbReference>
<reference evidence="3" key="1">
    <citation type="journal article" date="2017" name="bioRxiv">
        <title>Comparative analysis of the genomes of Stylophora pistillata and Acropora digitifera provides evidence for extensive differences between species of corals.</title>
        <authorList>
            <person name="Voolstra C.R."/>
            <person name="Li Y."/>
            <person name="Liew Y.J."/>
            <person name="Baumgarten S."/>
            <person name="Zoccola D."/>
            <person name="Flot J.-F."/>
            <person name="Tambutte S."/>
            <person name="Allemand D."/>
            <person name="Aranda M."/>
        </authorList>
    </citation>
    <scope>NUCLEOTIDE SEQUENCE [LARGE SCALE GENOMIC DNA]</scope>
</reference>
<sequence length="197" mass="22722">MFAKFMNKKDFHPGSKANIKRVWMAEQKLLASQQKEKELELQYNKEQERFKNRQAISNDERIKSGLDFLYDAPPGFNKDQKVSEEEEGEVKFEWQRGAPREAYAKSLGIEARDQPFGIAVRNVKCIKCGKWGHINTDRECPLFNKSKNANVDPSLITDIADPMRLLKDMQSDGLTLKQNVLGRVFDPSDPNQVRNVF</sequence>
<protein>
    <submittedName>
        <fullName evidence="2">Corepressor interacting with RBPJ 1</fullName>
    </submittedName>
</protein>
<proteinExistence type="predicted"/>
<keyword evidence="3" id="KW-1185">Reference proteome</keyword>
<dbReference type="InterPro" id="IPR040014">
    <property type="entry name" value="CIR1"/>
</dbReference>
<dbReference type="SMART" id="SM01083">
    <property type="entry name" value="Cir_N"/>
    <property type="match status" value="1"/>
</dbReference>
<accession>A0A2B4RMZ3</accession>
<dbReference type="InterPro" id="IPR019339">
    <property type="entry name" value="CIR_N_dom"/>
</dbReference>
<organism evidence="2 3">
    <name type="scientific">Stylophora pistillata</name>
    <name type="common">Smooth cauliflower coral</name>
    <dbReference type="NCBI Taxonomy" id="50429"/>
    <lineage>
        <taxon>Eukaryota</taxon>
        <taxon>Metazoa</taxon>
        <taxon>Cnidaria</taxon>
        <taxon>Anthozoa</taxon>
        <taxon>Hexacorallia</taxon>
        <taxon>Scleractinia</taxon>
        <taxon>Astrocoeniina</taxon>
        <taxon>Pocilloporidae</taxon>
        <taxon>Stylophora</taxon>
    </lineage>
</organism>
<dbReference type="GO" id="GO:0005634">
    <property type="term" value="C:nucleus"/>
    <property type="evidence" value="ECO:0007669"/>
    <property type="project" value="TreeGrafter"/>
</dbReference>
<gene>
    <name evidence="2" type="primary">CIR1</name>
    <name evidence="2" type="ORF">AWC38_SpisGene16615</name>
</gene>
<dbReference type="AlphaFoldDB" id="A0A2B4RMZ3"/>
<dbReference type="GO" id="GO:0008270">
    <property type="term" value="F:zinc ion binding"/>
    <property type="evidence" value="ECO:0007669"/>
    <property type="project" value="InterPro"/>
</dbReference>
<dbReference type="STRING" id="50429.A0A2B4RMZ3"/>
<dbReference type="InterPro" id="IPR036875">
    <property type="entry name" value="Znf_CCHC_sf"/>
</dbReference>
<comment type="caution">
    <text evidence="2">The sequence shown here is derived from an EMBL/GenBank/DDBJ whole genome shotgun (WGS) entry which is preliminary data.</text>
</comment>
<evidence type="ECO:0000259" key="1">
    <source>
        <dbReference type="SMART" id="SM01083"/>
    </source>
</evidence>
<dbReference type="PANTHER" id="PTHR13151:SF2">
    <property type="entry name" value="COREPRESSOR INTERACTING WITH RBPJ 1"/>
    <property type="match status" value="1"/>
</dbReference>
<evidence type="ECO:0000313" key="2">
    <source>
        <dbReference type="EMBL" id="PFX18981.1"/>
    </source>
</evidence>
<feature type="domain" description="CBF1-interacting co-repressor CIR N-terminal" evidence="1">
    <location>
        <begin position="10"/>
        <end position="46"/>
    </location>
</feature>
<dbReference type="EMBL" id="LSMT01000382">
    <property type="protein sequence ID" value="PFX18981.1"/>
    <property type="molecule type" value="Genomic_DNA"/>
</dbReference>
<evidence type="ECO:0000313" key="3">
    <source>
        <dbReference type="Proteomes" id="UP000225706"/>
    </source>
</evidence>
<dbReference type="OrthoDB" id="6253837at2759"/>
<name>A0A2B4RMZ3_STYPI</name>
<dbReference type="GO" id="GO:0003676">
    <property type="term" value="F:nucleic acid binding"/>
    <property type="evidence" value="ECO:0007669"/>
    <property type="project" value="InterPro"/>
</dbReference>
<dbReference type="Pfam" id="PF10197">
    <property type="entry name" value="Cir_N"/>
    <property type="match status" value="1"/>
</dbReference>
<dbReference type="Proteomes" id="UP000225706">
    <property type="component" value="Unassembled WGS sequence"/>
</dbReference>
<dbReference type="GO" id="GO:0003714">
    <property type="term" value="F:transcription corepressor activity"/>
    <property type="evidence" value="ECO:0007669"/>
    <property type="project" value="InterPro"/>
</dbReference>
<dbReference type="PANTHER" id="PTHR13151">
    <property type="entry name" value="CBF1 INTERACTING COREPRESSOR CIR"/>
    <property type="match status" value="1"/>
</dbReference>